<dbReference type="GO" id="GO:0005829">
    <property type="term" value="C:cytosol"/>
    <property type="evidence" value="ECO:0007669"/>
    <property type="project" value="TreeGrafter"/>
</dbReference>
<evidence type="ECO:0000256" key="3">
    <source>
        <dbReference type="PIRSR" id="PIRSR005902-1"/>
    </source>
</evidence>
<name>A0AAX3BGB6_9SPIR</name>
<sequence>MYIDTHCHLSHCFPSFEEALQNIPKDITYLIDISISPNEILSLTQKILPEKILSAFGFYPELCEQWNEEQKQNLKHWIKTLHPLAIGEIGLDYHHHYGTPFLQQRLFIDQLELASLYHKPVLIHSRDAFDDTFSILQNFHPGTPVILHCYGYGPAELEKFLTLPDIYVSFAGNITYPSAQLLRDALHLVPRERLFLETDAPYLSPVPMRGKRNQPDYIRYTYDHVSKILSWELSELCQQIQNNFSRIFLSKLTK</sequence>
<dbReference type="InterPro" id="IPR018228">
    <property type="entry name" value="DNase_TatD-rel_CS"/>
</dbReference>
<dbReference type="AlphaFoldDB" id="A0AAX3BGB6"/>
<dbReference type="PANTHER" id="PTHR46124">
    <property type="entry name" value="D-AMINOACYL-TRNA DEACYLASE"/>
    <property type="match status" value="1"/>
</dbReference>
<keyword evidence="5" id="KW-1185">Reference proteome</keyword>
<protein>
    <submittedName>
        <fullName evidence="4">TatD family hydrolase</fullName>
    </submittedName>
</protein>
<feature type="binding site" evidence="3">
    <location>
        <position position="8"/>
    </location>
    <ligand>
        <name>a divalent metal cation</name>
        <dbReference type="ChEBI" id="CHEBI:60240"/>
        <label>1</label>
    </ligand>
</feature>
<evidence type="ECO:0000256" key="1">
    <source>
        <dbReference type="ARBA" id="ARBA00009275"/>
    </source>
</evidence>
<feature type="binding site" evidence="3">
    <location>
        <position position="124"/>
    </location>
    <ligand>
        <name>a divalent metal cation</name>
        <dbReference type="ChEBI" id="CHEBI:60240"/>
        <label>2</label>
    </ligand>
</feature>
<dbReference type="PANTHER" id="PTHR46124:SF2">
    <property type="entry name" value="D-AMINOACYL-TRNA DEACYLASE"/>
    <property type="match status" value="1"/>
</dbReference>
<feature type="binding site" evidence="3">
    <location>
        <position position="199"/>
    </location>
    <ligand>
        <name>a divalent metal cation</name>
        <dbReference type="ChEBI" id="CHEBI:60240"/>
        <label>1</label>
    </ligand>
</feature>
<dbReference type="RefSeq" id="WP_271436334.1">
    <property type="nucleotide sequence ID" value="NZ_CP073355.1"/>
</dbReference>
<dbReference type="InterPro" id="IPR032466">
    <property type="entry name" value="Metal_Hydrolase"/>
</dbReference>
<keyword evidence="2 4" id="KW-0378">Hydrolase</keyword>
<dbReference type="PROSITE" id="PS01090">
    <property type="entry name" value="TATD_2"/>
    <property type="match status" value="1"/>
</dbReference>
<feature type="binding site" evidence="3">
    <location>
        <position position="148"/>
    </location>
    <ligand>
        <name>a divalent metal cation</name>
        <dbReference type="ChEBI" id="CHEBI:60240"/>
        <label>2</label>
    </ligand>
</feature>
<dbReference type="SUPFAM" id="SSF51556">
    <property type="entry name" value="Metallo-dependent hydrolases"/>
    <property type="match status" value="1"/>
</dbReference>
<dbReference type="GO" id="GO:0046872">
    <property type="term" value="F:metal ion binding"/>
    <property type="evidence" value="ECO:0007669"/>
    <property type="project" value="UniProtKB-KW"/>
</dbReference>
<dbReference type="CDD" id="cd01310">
    <property type="entry name" value="TatD_DNAse"/>
    <property type="match status" value="1"/>
</dbReference>
<gene>
    <name evidence="4" type="ORF">KDW03_05240</name>
</gene>
<dbReference type="KEGG" id="taqu:KDW03_05240"/>
<evidence type="ECO:0000313" key="4">
    <source>
        <dbReference type="EMBL" id="URA11200.1"/>
    </source>
</evidence>
<evidence type="ECO:0000256" key="2">
    <source>
        <dbReference type="ARBA" id="ARBA00022801"/>
    </source>
</evidence>
<proteinExistence type="inferred from homology"/>
<comment type="similarity">
    <text evidence="1">Belongs to the metallo-dependent hydrolases superfamily. TatD-type hydrolase family.</text>
</comment>
<reference evidence="4" key="1">
    <citation type="submission" date="2021-04" db="EMBL/GenBank/DDBJ databases">
        <authorList>
            <person name="Postec A."/>
        </authorList>
    </citation>
    <scope>NUCLEOTIDE SEQUENCE</scope>
    <source>
        <strain evidence="4">F1F22</strain>
    </source>
</reference>
<dbReference type="Proteomes" id="UP001056539">
    <property type="component" value="Chromosome"/>
</dbReference>
<dbReference type="InterPro" id="IPR001130">
    <property type="entry name" value="TatD-like"/>
</dbReference>
<dbReference type="EMBL" id="CP073355">
    <property type="protein sequence ID" value="URA11200.1"/>
    <property type="molecule type" value="Genomic_DNA"/>
</dbReference>
<dbReference type="Pfam" id="PF01026">
    <property type="entry name" value="TatD_DNase"/>
    <property type="match status" value="1"/>
</dbReference>
<evidence type="ECO:0000313" key="5">
    <source>
        <dbReference type="Proteomes" id="UP001056539"/>
    </source>
</evidence>
<keyword evidence="3" id="KW-0479">Metal-binding</keyword>
<organism evidence="4 5">
    <name type="scientific">Thermospira aquatica</name>
    <dbReference type="NCBI Taxonomy" id="2828656"/>
    <lineage>
        <taxon>Bacteria</taxon>
        <taxon>Pseudomonadati</taxon>
        <taxon>Spirochaetota</taxon>
        <taxon>Spirochaetia</taxon>
        <taxon>Brevinematales</taxon>
        <taxon>Thermospiraceae</taxon>
        <taxon>Thermospira</taxon>
    </lineage>
</organism>
<accession>A0AAX3BGB6</accession>
<feature type="binding site" evidence="3">
    <location>
        <position position="6"/>
    </location>
    <ligand>
        <name>a divalent metal cation</name>
        <dbReference type="ChEBI" id="CHEBI:60240"/>
        <label>1</label>
    </ligand>
</feature>
<reference evidence="4" key="2">
    <citation type="submission" date="2022-06" db="EMBL/GenBank/DDBJ databases">
        <title>Thermospira aquatica gen. nov., sp. nov.</title>
        <authorList>
            <person name="Ben Ali Gam Z."/>
            <person name="Labat M."/>
        </authorList>
    </citation>
    <scope>NUCLEOTIDE SEQUENCE</scope>
    <source>
        <strain evidence="4">F1F22</strain>
    </source>
</reference>
<dbReference type="Gene3D" id="3.20.20.140">
    <property type="entry name" value="Metal-dependent hydrolases"/>
    <property type="match status" value="1"/>
</dbReference>
<dbReference type="GO" id="GO:0016788">
    <property type="term" value="F:hydrolase activity, acting on ester bonds"/>
    <property type="evidence" value="ECO:0007669"/>
    <property type="project" value="InterPro"/>
</dbReference>
<feature type="binding site" evidence="3">
    <location>
        <position position="88"/>
    </location>
    <ligand>
        <name>a divalent metal cation</name>
        <dbReference type="ChEBI" id="CHEBI:60240"/>
        <label>1</label>
    </ligand>
</feature>
<dbReference type="PIRSF" id="PIRSF005902">
    <property type="entry name" value="DNase_TatD"/>
    <property type="match status" value="1"/>
</dbReference>